<dbReference type="Gene3D" id="3.30.70.100">
    <property type="match status" value="1"/>
</dbReference>
<dbReference type="NCBIfam" id="TIGR02118">
    <property type="entry name" value="EthD family reductase"/>
    <property type="match status" value="1"/>
</dbReference>
<dbReference type="PANTHER" id="PTHR40260">
    <property type="entry name" value="BLR8190 PROTEIN"/>
    <property type="match status" value="1"/>
</dbReference>
<reference evidence="3 4" key="1">
    <citation type="submission" date="2019-06" db="EMBL/GenBank/DDBJ databases">
        <title>Complete genome sequence of Antarcticibacterium flavum KCTC 52984T from an Antarctic marine sediment.</title>
        <authorList>
            <person name="Lee Y.M."/>
            <person name="Shin S.C."/>
        </authorList>
    </citation>
    <scope>NUCLEOTIDE SEQUENCE [LARGE SCALE GENOMIC DNA]</scope>
    <source>
        <strain evidence="3 4">KCTC 52984</strain>
    </source>
</reference>
<keyword evidence="1" id="KW-1133">Transmembrane helix</keyword>
<dbReference type="Pfam" id="PF07110">
    <property type="entry name" value="EthD"/>
    <property type="match status" value="1"/>
</dbReference>
<evidence type="ECO:0000313" key="3">
    <source>
        <dbReference type="EMBL" id="QCY70272.1"/>
    </source>
</evidence>
<dbReference type="KEGG" id="afla:FHG64_13145"/>
<dbReference type="RefSeq" id="WP_139066834.1">
    <property type="nucleotide sequence ID" value="NZ_CP040812.1"/>
</dbReference>
<dbReference type="GO" id="GO:0016491">
    <property type="term" value="F:oxidoreductase activity"/>
    <property type="evidence" value="ECO:0007669"/>
    <property type="project" value="InterPro"/>
</dbReference>
<sequence length="139" mass="15392">MKTINTYVTGVILLLFIFISFSFLDREENPNPEAVKLTVIYGLPDDPEAIEEYYYSTHAALAAKMKGVTRMELTKFESSPDGSPIEFYRMAELYFPSMEALQQTLNSPEGKAVLADVDNFATGGISAIIGTPGDFKFAE</sequence>
<keyword evidence="4" id="KW-1185">Reference proteome</keyword>
<name>A0A5B7X6B3_9FLAO</name>
<dbReference type="Proteomes" id="UP000309016">
    <property type="component" value="Chromosome"/>
</dbReference>
<dbReference type="AlphaFoldDB" id="A0A5B7X6B3"/>
<protein>
    <submittedName>
        <fullName evidence="3">EthD family reductase</fullName>
    </submittedName>
</protein>
<feature type="transmembrane region" description="Helical" evidence="1">
    <location>
        <begin position="6"/>
        <end position="24"/>
    </location>
</feature>
<dbReference type="PANTHER" id="PTHR40260:SF2">
    <property type="entry name" value="BLR8190 PROTEIN"/>
    <property type="match status" value="1"/>
</dbReference>
<evidence type="ECO:0000259" key="2">
    <source>
        <dbReference type="Pfam" id="PF07110"/>
    </source>
</evidence>
<dbReference type="SUPFAM" id="SSF54909">
    <property type="entry name" value="Dimeric alpha+beta barrel"/>
    <property type="match status" value="1"/>
</dbReference>
<proteinExistence type="predicted"/>
<gene>
    <name evidence="3" type="ORF">FHG64_13145</name>
</gene>
<evidence type="ECO:0000256" key="1">
    <source>
        <dbReference type="SAM" id="Phobius"/>
    </source>
</evidence>
<feature type="domain" description="EthD" evidence="2">
    <location>
        <begin position="46"/>
        <end position="122"/>
    </location>
</feature>
<keyword evidence="1" id="KW-0472">Membrane</keyword>
<dbReference type="OrthoDB" id="5343971at2"/>
<accession>A0A5B7X6B3</accession>
<keyword evidence="1" id="KW-0812">Transmembrane</keyword>
<dbReference type="InterPro" id="IPR011008">
    <property type="entry name" value="Dimeric_a/b-barrel"/>
</dbReference>
<dbReference type="EMBL" id="CP040812">
    <property type="protein sequence ID" value="QCY70272.1"/>
    <property type="molecule type" value="Genomic_DNA"/>
</dbReference>
<organism evidence="3 4">
    <name type="scientific">Antarcticibacterium flavum</name>
    <dbReference type="NCBI Taxonomy" id="2058175"/>
    <lineage>
        <taxon>Bacteria</taxon>
        <taxon>Pseudomonadati</taxon>
        <taxon>Bacteroidota</taxon>
        <taxon>Flavobacteriia</taxon>
        <taxon>Flavobacteriales</taxon>
        <taxon>Flavobacteriaceae</taxon>
        <taxon>Antarcticibacterium</taxon>
    </lineage>
</organism>
<evidence type="ECO:0000313" key="4">
    <source>
        <dbReference type="Proteomes" id="UP000309016"/>
    </source>
</evidence>
<dbReference type="InterPro" id="IPR009799">
    <property type="entry name" value="EthD_dom"/>
</dbReference>